<comment type="caution">
    <text evidence="13">The sequence shown here is derived from an EMBL/GenBank/DDBJ whole genome shotgun (WGS) entry which is preliminary data.</text>
</comment>
<dbReference type="SUPFAM" id="SSF55811">
    <property type="entry name" value="Nudix"/>
    <property type="match status" value="1"/>
</dbReference>
<keyword evidence="9" id="KW-0234">DNA repair</keyword>
<dbReference type="GO" id="GO:0044716">
    <property type="term" value="F:8-oxo-GDP phosphatase activity"/>
    <property type="evidence" value="ECO:0007669"/>
    <property type="project" value="TreeGrafter"/>
</dbReference>
<keyword evidence="6" id="KW-0227">DNA damage</keyword>
<dbReference type="GO" id="GO:0044715">
    <property type="term" value="F:8-oxo-dGDP phosphatase activity"/>
    <property type="evidence" value="ECO:0007669"/>
    <property type="project" value="TreeGrafter"/>
</dbReference>
<dbReference type="EC" id="3.6.1.55" evidence="11"/>
<accession>A0A1G1XQ33</accession>
<proteinExistence type="inferred from homology"/>
<dbReference type="AlphaFoldDB" id="A0A1G1XQ33"/>
<keyword evidence="5" id="KW-0479">Metal-binding</keyword>
<evidence type="ECO:0000256" key="10">
    <source>
        <dbReference type="ARBA" id="ARBA00035861"/>
    </source>
</evidence>
<name>A0A1G1XQ33_9BACT</name>
<evidence type="ECO:0000256" key="7">
    <source>
        <dbReference type="ARBA" id="ARBA00022801"/>
    </source>
</evidence>
<evidence type="ECO:0000259" key="12">
    <source>
        <dbReference type="PROSITE" id="PS51462"/>
    </source>
</evidence>
<keyword evidence="7" id="KW-0378">Hydrolase</keyword>
<dbReference type="GO" id="GO:0035539">
    <property type="term" value="F:8-oxo-7,8-dihydrodeoxyguanosine triphosphate pyrophosphatase activity"/>
    <property type="evidence" value="ECO:0007669"/>
    <property type="project" value="UniProtKB-EC"/>
</dbReference>
<keyword evidence="3" id="KW-0515">Mutator protein</keyword>
<protein>
    <recommendedName>
        <fullName evidence="11">8-oxo-dGTP diphosphatase</fullName>
        <ecNumber evidence="11">3.6.1.55</ecNumber>
    </recommendedName>
</protein>
<dbReference type="PANTHER" id="PTHR47707">
    <property type="entry name" value="8-OXO-DGTP DIPHOSPHATASE"/>
    <property type="match status" value="1"/>
</dbReference>
<evidence type="ECO:0000256" key="6">
    <source>
        <dbReference type="ARBA" id="ARBA00022763"/>
    </source>
</evidence>
<dbReference type="GO" id="GO:0006281">
    <property type="term" value="P:DNA repair"/>
    <property type="evidence" value="ECO:0007669"/>
    <property type="project" value="UniProtKB-KW"/>
</dbReference>
<dbReference type="InterPro" id="IPR020084">
    <property type="entry name" value="NUDIX_hydrolase_CS"/>
</dbReference>
<dbReference type="EMBL" id="MHIA01000016">
    <property type="protein sequence ID" value="OGY42199.1"/>
    <property type="molecule type" value="Genomic_DNA"/>
</dbReference>
<gene>
    <name evidence="13" type="ORF">A2Y67_01600</name>
</gene>
<sequence length="136" mass="16354">MKRDVAILIPYKKRDGQTLVFLERRAKNAARLADWFGFWGGGLENKETPEQALIREIKEELNFEPIGFRHFKDFEFGVLKSVKHIYVLEVDENFESDIKYNEAQYGQWFNQQQIEEEKLLIEDDKKVLREFFKQMM</sequence>
<dbReference type="Pfam" id="PF00293">
    <property type="entry name" value="NUDIX"/>
    <property type="match status" value="1"/>
</dbReference>
<evidence type="ECO:0000256" key="8">
    <source>
        <dbReference type="ARBA" id="ARBA00022842"/>
    </source>
</evidence>
<comment type="similarity">
    <text evidence="2">Belongs to the Nudix hydrolase family.</text>
</comment>
<keyword evidence="4" id="KW-0235">DNA replication</keyword>
<keyword evidence="8" id="KW-0460">Magnesium</keyword>
<evidence type="ECO:0000256" key="5">
    <source>
        <dbReference type="ARBA" id="ARBA00022723"/>
    </source>
</evidence>
<evidence type="ECO:0000256" key="11">
    <source>
        <dbReference type="ARBA" id="ARBA00038905"/>
    </source>
</evidence>
<dbReference type="PROSITE" id="PS51462">
    <property type="entry name" value="NUDIX"/>
    <property type="match status" value="1"/>
</dbReference>
<evidence type="ECO:0000256" key="4">
    <source>
        <dbReference type="ARBA" id="ARBA00022705"/>
    </source>
</evidence>
<reference evidence="13 14" key="1">
    <citation type="journal article" date="2016" name="Nat. Commun.">
        <title>Thousands of microbial genomes shed light on interconnected biogeochemical processes in an aquifer system.</title>
        <authorList>
            <person name="Anantharaman K."/>
            <person name="Brown C.T."/>
            <person name="Hug L.A."/>
            <person name="Sharon I."/>
            <person name="Castelle C.J."/>
            <person name="Probst A.J."/>
            <person name="Thomas B.C."/>
            <person name="Singh A."/>
            <person name="Wilkins M.J."/>
            <person name="Karaoz U."/>
            <person name="Brodie E.L."/>
            <person name="Williams K.H."/>
            <person name="Hubbard S.S."/>
            <person name="Banfield J.F."/>
        </authorList>
    </citation>
    <scope>NUCLEOTIDE SEQUENCE [LARGE SCALE GENOMIC DNA]</scope>
</reference>
<evidence type="ECO:0000313" key="14">
    <source>
        <dbReference type="Proteomes" id="UP000176260"/>
    </source>
</evidence>
<dbReference type="GO" id="GO:0006260">
    <property type="term" value="P:DNA replication"/>
    <property type="evidence" value="ECO:0007669"/>
    <property type="project" value="UniProtKB-KW"/>
</dbReference>
<evidence type="ECO:0000256" key="1">
    <source>
        <dbReference type="ARBA" id="ARBA00001946"/>
    </source>
</evidence>
<evidence type="ECO:0000256" key="2">
    <source>
        <dbReference type="ARBA" id="ARBA00005582"/>
    </source>
</evidence>
<dbReference type="Gene3D" id="3.90.79.10">
    <property type="entry name" value="Nucleoside Triphosphate Pyrophosphohydrolase"/>
    <property type="match status" value="1"/>
</dbReference>
<dbReference type="PROSITE" id="PS00893">
    <property type="entry name" value="NUDIX_BOX"/>
    <property type="match status" value="1"/>
</dbReference>
<dbReference type="PANTHER" id="PTHR47707:SF1">
    <property type="entry name" value="NUDIX HYDROLASE FAMILY PROTEIN"/>
    <property type="match status" value="1"/>
</dbReference>
<dbReference type="InterPro" id="IPR047127">
    <property type="entry name" value="MutT-like"/>
</dbReference>
<comment type="cofactor">
    <cofactor evidence="1">
        <name>Mg(2+)</name>
        <dbReference type="ChEBI" id="CHEBI:18420"/>
    </cofactor>
</comment>
<comment type="catalytic activity">
    <reaction evidence="10">
        <text>8-oxo-dGTP + H2O = 8-oxo-dGMP + diphosphate + H(+)</text>
        <dbReference type="Rhea" id="RHEA:31575"/>
        <dbReference type="ChEBI" id="CHEBI:15377"/>
        <dbReference type="ChEBI" id="CHEBI:15378"/>
        <dbReference type="ChEBI" id="CHEBI:33019"/>
        <dbReference type="ChEBI" id="CHEBI:63224"/>
        <dbReference type="ChEBI" id="CHEBI:77896"/>
        <dbReference type="EC" id="3.6.1.55"/>
    </reaction>
</comment>
<feature type="domain" description="Nudix hydrolase" evidence="12">
    <location>
        <begin position="1"/>
        <end position="133"/>
    </location>
</feature>
<dbReference type="Proteomes" id="UP000176260">
    <property type="component" value="Unassembled WGS sequence"/>
</dbReference>
<organism evidence="13 14">
    <name type="scientific">Candidatus Buchananbacteria bacterium RBG_13_39_9</name>
    <dbReference type="NCBI Taxonomy" id="1797531"/>
    <lineage>
        <taxon>Bacteria</taxon>
        <taxon>Candidatus Buchananiibacteriota</taxon>
    </lineage>
</organism>
<dbReference type="InterPro" id="IPR015797">
    <property type="entry name" value="NUDIX_hydrolase-like_dom_sf"/>
</dbReference>
<dbReference type="GO" id="GO:0008413">
    <property type="term" value="F:8-oxo-7,8-dihydroguanosine triphosphate pyrophosphatase activity"/>
    <property type="evidence" value="ECO:0007669"/>
    <property type="project" value="TreeGrafter"/>
</dbReference>
<evidence type="ECO:0000256" key="3">
    <source>
        <dbReference type="ARBA" id="ARBA00022457"/>
    </source>
</evidence>
<dbReference type="InterPro" id="IPR000086">
    <property type="entry name" value="NUDIX_hydrolase_dom"/>
</dbReference>
<evidence type="ECO:0000256" key="9">
    <source>
        <dbReference type="ARBA" id="ARBA00023204"/>
    </source>
</evidence>
<evidence type="ECO:0000313" key="13">
    <source>
        <dbReference type="EMBL" id="OGY42199.1"/>
    </source>
</evidence>
<dbReference type="GO" id="GO:0046872">
    <property type="term" value="F:metal ion binding"/>
    <property type="evidence" value="ECO:0007669"/>
    <property type="project" value="UniProtKB-KW"/>
</dbReference>